<dbReference type="EMBL" id="CAFABE010000039">
    <property type="protein sequence ID" value="CAB4828644.1"/>
    <property type="molecule type" value="Genomic_DNA"/>
</dbReference>
<evidence type="ECO:0000256" key="5">
    <source>
        <dbReference type="SAM" id="Phobius"/>
    </source>
</evidence>
<dbReference type="EMBL" id="CAFBPM010000015">
    <property type="protein sequence ID" value="CAB5028487.1"/>
    <property type="molecule type" value="Genomic_DNA"/>
</dbReference>
<evidence type="ECO:0000256" key="2">
    <source>
        <dbReference type="ARBA" id="ARBA00022692"/>
    </source>
</evidence>
<evidence type="ECO:0000313" key="7">
    <source>
        <dbReference type="EMBL" id="CAB4884203.1"/>
    </source>
</evidence>
<evidence type="ECO:0000313" key="8">
    <source>
        <dbReference type="EMBL" id="CAB5028487.1"/>
    </source>
</evidence>
<dbReference type="PANTHER" id="PTHR30371:SF0">
    <property type="entry name" value="SEC-INDEPENDENT PROTEIN TRANSLOCASE PROTEIN TATC, CHLOROPLASTIC-RELATED"/>
    <property type="match status" value="1"/>
</dbReference>
<dbReference type="PANTHER" id="PTHR30371">
    <property type="entry name" value="SEC-INDEPENDENT PROTEIN TRANSLOCASE PROTEIN TATC"/>
    <property type="match status" value="1"/>
</dbReference>
<feature type="transmembrane region" description="Helical" evidence="5">
    <location>
        <begin position="227"/>
        <end position="246"/>
    </location>
</feature>
<keyword evidence="4 5" id="KW-0472">Membrane</keyword>
<feature type="transmembrane region" description="Helical" evidence="5">
    <location>
        <begin position="34"/>
        <end position="52"/>
    </location>
</feature>
<feature type="transmembrane region" description="Helical" evidence="5">
    <location>
        <begin position="121"/>
        <end position="143"/>
    </location>
</feature>
<feature type="transmembrane region" description="Helical" evidence="5">
    <location>
        <begin position="167"/>
        <end position="191"/>
    </location>
</feature>
<name>A0A6J7EXT8_9ZZZZ</name>
<dbReference type="NCBIfam" id="TIGR00945">
    <property type="entry name" value="tatC"/>
    <property type="match status" value="1"/>
</dbReference>
<comment type="subcellular location">
    <subcellularLocation>
        <location evidence="1">Membrane</location>
        <topology evidence="1">Multi-pass membrane protein</topology>
    </subcellularLocation>
</comment>
<evidence type="ECO:0000256" key="1">
    <source>
        <dbReference type="ARBA" id="ARBA00004141"/>
    </source>
</evidence>
<sequence>MTIIDRIKNARKVDTDDAATMSLLSHLKEMRSRLFVMAIAIAIGSVIAFFFYDDILSFLRGPYCRANHGHCELYVTGPLDGVSLRIKISFFGGLAIASPVILFELWRFITPGLKAKEKRYAIPFVIASLVLFFAGCAMAYFTFEHALVFLTNIGGSELQQIYNPNQYLSLILLMMFLFGATFEFPVILVALQMARVVSPAQLLSWWRWAIIGITLASALFTPSGDPLSMLALAIPLIVFYFVAILIGKLARR</sequence>
<dbReference type="AlphaFoldDB" id="A0A6J7EXT8"/>
<evidence type="ECO:0000256" key="4">
    <source>
        <dbReference type="ARBA" id="ARBA00023136"/>
    </source>
</evidence>
<accession>A0A6J7EXT8</accession>
<dbReference type="Pfam" id="PF00902">
    <property type="entry name" value="TatC"/>
    <property type="match status" value="1"/>
</dbReference>
<dbReference type="InterPro" id="IPR002033">
    <property type="entry name" value="TatC"/>
</dbReference>
<feature type="transmembrane region" description="Helical" evidence="5">
    <location>
        <begin position="203"/>
        <end position="221"/>
    </location>
</feature>
<dbReference type="HAMAP" id="MF_00902">
    <property type="entry name" value="TatC"/>
    <property type="match status" value="1"/>
</dbReference>
<keyword evidence="3 5" id="KW-1133">Transmembrane helix</keyword>
<proteinExistence type="inferred from homology"/>
<dbReference type="PRINTS" id="PR01840">
    <property type="entry name" value="TATCFAMILY"/>
</dbReference>
<protein>
    <submittedName>
        <fullName evidence="7">Unannotated protein</fullName>
    </submittedName>
</protein>
<gene>
    <name evidence="6" type="ORF">UFOPK3164_00947</name>
    <name evidence="7" type="ORF">UFOPK3427_01857</name>
    <name evidence="8" type="ORF">UFOPK4112_01407</name>
</gene>
<feature type="transmembrane region" description="Helical" evidence="5">
    <location>
        <begin position="88"/>
        <end position="109"/>
    </location>
</feature>
<keyword evidence="2 5" id="KW-0812">Transmembrane</keyword>
<dbReference type="GO" id="GO:0033281">
    <property type="term" value="C:TAT protein transport complex"/>
    <property type="evidence" value="ECO:0007669"/>
    <property type="project" value="TreeGrafter"/>
</dbReference>
<evidence type="ECO:0000313" key="6">
    <source>
        <dbReference type="EMBL" id="CAB4828644.1"/>
    </source>
</evidence>
<dbReference type="GO" id="GO:0065002">
    <property type="term" value="P:intracellular protein transmembrane transport"/>
    <property type="evidence" value="ECO:0007669"/>
    <property type="project" value="TreeGrafter"/>
</dbReference>
<dbReference type="GO" id="GO:0009977">
    <property type="term" value="F:proton motive force dependent protein transmembrane transporter activity"/>
    <property type="evidence" value="ECO:0007669"/>
    <property type="project" value="TreeGrafter"/>
</dbReference>
<dbReference type="GO" id="GO:0043953">
    <property type="term" value="P:protein transport by the Tat complex"/>
    <property type="evidence" value="ECO:0007669"/>
    <property type="project" value="TreeGrafter"/>
</dbReference>
<evidence type="ECO:0000256" key="3">
    <source>
        <dbReference type="ARBA" id="ARBA00022989"/>
    </source>
</evidence>
<dbReference type="EMBL" id="CAFBLT010000004">
    <property type="protein sequence ID" value="CAB4884203.1"/>
    <property type="molecule type" value="Genomic_DNA"/>
</dbReference>
<reference evidence="7" key="1">
    <citation type="submission" date="2020-05" db="EMBL/GenBank/DDBJ databases">
        <authorList>
            <person name="Chiriac C."/>
            <person name="Salcher M."/>
            <person name="Ghai R."/>
            <person name="Kavagutti S V."/>
        </authorList>
    </citation>
    <scope>NUCLEOTIDE SEQUENCE</scope>
</reference>
<organism evidence="7">
    <name type="scientific">freshwater metagenome</name>
    <dbReference type="NCBI Taxonomy" id="449393"/>
    <lineage>
        <taxon>unclassified sequences</taxon>
        <taxon>metagenomes</taxon>
        <taxon>ecological metagenomes</taxon>
    </lineage>
</organism>